<dbReference type="InterPro" id="IPR017716">
    <property type="entry name" value="S-AdoMet_deCOase_pro-enz"/>
</dbReference>
<evidence type="ECO:0000256" key="9">
    <source>
        <dbReference type="ARBA" id="ARBA00023317"/>
    </source>
</evidence>
<dbReference type="Pfam" id="PF02675">
    <property type="entry name" value="AdoMet_dc"/>
    <property type="match status" value="1"/>
</dbReference>
<protein>
    <submittedName>
        <fullName evidence="10">Adenosylmethionine decarboxylase</fullName>
    </submittedName>
</protein>
<keyword evidence="8" id="KW-0704">Schiff base</keyword>
<dbReference type="PANTHER" id="PTHR33866:SF2">
    <property type="entry name" value="S-ADENOSYLMETHIONINE DECARBOXYLASE PROENZYME"/>
    <property type="match status" value="1"/>
</dbReference>
<evidence type="ECO:0000313" key="11">
    <source>
        <dbReference type="Proteomes" id="UP000231019"/>
    </source>
</evidence>
<dbReference type="NCBIfam" id="TIGR03330">
    <property type="entry name" value="SAM_DCase_Bsu"/>
    <property type="match status" value="1"/>
</dbReference>
<keyword evidence="4" id="KW-0745">Spermidine biosynthesis</keyword>
<dbReference type="InterPro" id="IPR016067">
    <property type="entry name" value="S-AdoMet_deCO2ase_core"/>
</dbReference>
<dbReference type="EMBL" id="PFFQ01000038">
    <property type="protein sequence ID" value="PIW16332.1"/>
    <property type="molecule type" value="Genomic_DNA"/>
</dbReference>
<dbReference type="GO" id="GO:0008295">
    <property type="term" value="P:spermidine biosynthetic process"/>
    <property type="evidence" value="ECO:0007669"/>
    <property type="project" value="UniProtKB-KW"/>
</dbReference>
<evidence type="ECO:0000256" key="2">
    <source>
        <dbReference type="ARBA" id="ARBA00022793"/>
    </source>
</evidence>
<keyword evidence="9" id="KW-0670">Pyruvate</keyword>
<keyword evidence="7" id="KW-0456">Lyase</keyword>
<proteinExistence type="predicted"/>
<evidence type="ECO:0000313" key="10">
    <source>
        <dbReference type="EMBL" id="PIW16332.1"/>
    </source>
</evidence>
<gene>
    <name evidence="10" type="primary">speD</name>
    <name evidence="10" type="ORF">COW36_13445</name>
</gene>
<keyword evidence="6" id="KW-0865">Zymogen</keyword>
<evidence type="ECO:0000256" key="4">
    <source>
        <dbReference type="ARBA" id="ARBA00023066"/>
    </source>
</evidence>
<dbReference type="PANTHER" id="PTHR33866">
    <property type="entry name" value="S-ADENOSYLMETHIONINE DECARBOXYLASE PROENZYME"/>
    <property type="match status" value="1"/>
</dbReference>
<comment type="caution">
    <text evidence="10">The sequence shown here is derived from an EMBL/GenBank/DDBJ whole genome shotgun (WGS) entry which is preliminary data.</text>
</comment>
<evidence type="ECO:0000256" key="3">
    <source>
        <dbReference type="ARBA" id="ARBA00022813"/>
    </source>
</evidence>
<dbReference type="GO" id="GO:0004014">
    <property type="term" value="F:adenosylmethionine decarboxylase activity"/>
    <property type="evidence" value="ECO:0007669"/>
    <property type="project" value="InterPro"/>
</dbReference>
<keyword evidence="3" id="KW-0068">Autocatalytic cleavage</keyword>
<comment type="cofactor">
    <cofactor evidence="1">
        <name>pyruvate</name>
        <dbReference type="ChEBI" id="CHEBI:15361"/>
    </cofactor>
</comment>
<dbReference type="SUPFAM" id="SSF56276">
    <property type="entry name" value="S-adenosylmethionine decarboxylase"/>
    <property type="match status" value="1"/>
</dbReference>
<evidence type="ECO:0000256" key="8">
    <source>
        <dbReference type="ARBA" id="ARBA00023270"/>
    </source>
</evidence>
<dbReference type="Gene3D" id="3.60.90.10">
    <property type="entry name" value="S-adenosylmethionine decarboxylase"/>
    <property type="match status" value="1"/>
</dbReference>
<sequence length="141" mass="16241">MDKTDFFGPHLTLDLNDCNPEKLQDFDLVFDILNNLPDKIGMTKITQPYVFKYQGLVPEDKGITGFVVIAESHISIHTFQEKNYVFIDLFSCKPFDYTFAEKYLIELFESKKPTIQMLKRGHDFPRSSALMPPARELVGSV</sequence>
<keyword evidence="2" id="KW-0210">Decarboxylase</keyword>
<dbReference type="InterPro" id="IPR003826">
    <property type="entry name" value="AdoMetDC_fam_prok"/>
</dbReference>
<evidence type="ECO:0000256" key="1">
    <source>
        <dbReference type="ARBA" id="ARBA00001928"/>
    </source>
</evidence>
<name>A0A2M7G3C4_9BACT</name>
<organism evidence="10 11">
    <name type="scientific">bacterium (Candidatus Blackallbacteria) CG17_big_fil_post_rev_8_21_14_2_50_48_46</name>
    <dbReference type="NCBI Taxonomy" id="2014261"/>
    <lineage>
        <taxon>Bacteria</taxon>
        <taxon>Candidatus Blackallbacteria</taxon>
    </lineage>
</organism>
<reference evidence="10 11" key="1">
    <citation type="submission" date="2017-09" db="EMBL/GenBank/DDBJ databases">
        <title>Depth-based differentiation of microbial function through sediment-hosted aquifers and enrichment of novel symbionts in the deep terrestrial subsurface.</title>
        <authorList>
            <person name="Probst A.J."/>
            <person name="Ladd B."/>
            <person name="Jarett J.K."/>
            <person name="Geller-Mcgrath D.E."/>
            <person name="Sieber C.M."/>
            <person name="Emerson J.B."/>
            <person name="Anantharaman K."/>
            <person name="Thomas B.C."/>
            <person name="Malmstrom R."/>
            <person name="Stieglmeier M."/>
            <person name="Klingl A."/>
            <person name="Woyke T."/>
            <person name="Ryan C.M."/>
            <person name="Banfield J.F."/>
        </authorList>
    </citation>
    <scope>NUCLEOTIDE SEQUENCE [LARGE SCALE GENOMIC DNA]</scope>
    <source>
        <strain evidence="10">CG17_big_fil_post_rev_8_21_14_2_50_48_46</strain>
    </source>
</reference>
<dbReference type="GO" id="GO:0005829">
    <property type="term" value="C:cytosol"/>
    <property type="evidence" value="ECO:0007669"/>
    <property type="project" value="TreeGrafter"/>
</dbReference>
<dbReference type="AlphaFoldDB" id="A0A2M7G3C4"/>
<keyword evidence="5" id="KW-0620">Polyamine biosynthesis</keyword>
<evidence type="ECO:0000256" key="5">
    <source>
        <dbReference type="ARBA" id="ARBA00023115"/>
    </source>
</evidence>
<dbReference type="Proteomes" id="UP000231019">
    <property type="component" value="Unassembled WGS sequence"/>
</dbReference>
<evidence type="ECO:0000256" key="6">
    <source>
        <dbReference type="ARBA" id="ARBA00023145"/>
    </source>
</evidence>
<evidence type="ECO:0000256" key="7">
    <source>
        <dbReference type="ARBA" id="ARBA00023239"/>
    </source>
</evidence>
<accession>A0A2M7G3C4</accession>